<feature type="domain" description="Pyridoxamine kinase/Phosphomethylpyrimidine kinase" evidence="7">
    <location>
        <begin position="16"/>
        <end position="263"/>
    </location>
</feature>
<dbReference type="PANTHER" id="PTHR20858:SF17">
    <property type="entry name" value="HYDROXYMETHYLPYRIMIDINE_PHOSPHOMETHYLPYRIMIDINE KINASE THI20-RELATED"/>
    <property type="match status" value="1"/>
</dbReference>
<dbReference type="Pfam" id="PF08543">
    <property type="entry name" value="Phos_pyr_kin"/>
    <property type="match status" value="1"/>
</dbReference>
<dbReference type="SUPFAM" id="SSF53613">
    <property type="entry name" value="Ribokinase-like"/>
    <property type="match status" value="1"/>
</dbReference>
<protein>
    <recommendedName>
        <fullName evidence="2">hydroxymethylpyrimidine kinase</fullName>
        <ecNumber evidence="2">2.7.1.49</ecNumber>
    </recommendedName>
</protein>
<dbReference type="RefSeq" id="WP_121848707.1">
    <property type="nucleotide sequence ID" value="NZ_CP032050.1"/>
</dbReference>
<organism evidence="8 9">
    <name type="scientific">Euzebyella marina</name>
    <dbReference type="NCBI Taxonomy" id="1761453"/>
    <lineage>
        <taxon>Bacteria</taxon>
        <taxon>Pseudomonadati</taxon>
        <taxon>Bacteroidota</taxon>
        <taxon>Flavobacteriia</taxon>
        <taxon>Flavobacteriales</taxon>
        <taxon>Flavobacteriaceae</taxon>
        <taxon>Euzebyella</taxon>
    </lineage>
</organism>
<dbReference type="FunFam" id="3.40.1190.20:FF:000003">
    <property type="entry name" value="Phosphomethylpyrimidine kinase ThiD"/>
    <property type="match status" value="1"/>
</dbReference>
<dbReference type="GO" id="GO:0008902">
    <property type="term" value="F:hydroxymethylpyrimidine kinase activity"/>
    <property type="evidence" value="ECO:0007669"/>
    <property type="project" value="UniProtKB-EC"/>
</dbReference>
<dbReference type="GO" id="GO:0005524">
    <property type="term" value="F:ATP binding"/>
    <property type="evidence" value="ECO:0007669"/>
    <property type="project" value="UniProtKB-KW"/>
</dbReference>
<name>A0A3G2L6A9_9FLAO</name>
<keyword evidence="5 8" id="KW-0418">Kinase</keyword>
<keyword evidence="9" id="KW-1185">Reference proteome</keyword>
<gene>
    <name evidence="8" type="primary">thiD</name>
    <name evidence="8" type="ORF">D1013_10070</name>
</gene>
<dbReference type="GO" id="GO:0009228">
    <property type="term" value="P:thiamine biosynthetic process"/>
    <property type="evidence" value="ECO:0007669"/>
    <property type="project" value="InterPro"/>
</dbReference>
<accession>A0A3G2L6A9</accession>
<dbReference type="NCBIfam" id="TIGR00097">
    <property type="entry name" value="HMP-P_kinase"/>
    <property type="match status" value="1"/>
</dbReference>
<dbReference type="GO" id="GO:0008972">
    <property type="term" value="F:phosphomethylpyrimidine kinase activity"/>
    <property type="evidence" value="ECO:0007669"/>
    <property type="project" value="InterPro"/>
</dbReference>
<keyword evidence="3 8" id="KW-0808">Transferase</keyword>
<evidence type="ECO:0000259" key="7">
    <source>
        <dbReference type="Pfam" id="PF08543"/>
    </source>
</evidence>
<evidence type="ECO:0000256" key="5">
    <source>
        <dbReference type="ARBA" id="ARBA00022777"/>
    </source>
</evidence>
<dbReference type="AlphaFoldDB" id="A0A3G2L6A9"/>
<dbReference type="Gene3D" id="3.40.1190.20">
    <property type="match status" value="1"/>
</dbReference>
<evidence type="ECO:0000313" key="8">
    <source>
        <dbReference type="EMBL" id="AYN67691.1"/>
    </source>
</evidence>
<evidence type="ECO:0000256" key="2">
    <source>
        <dbReference type="ARBA" id="ARBA00012135"/>
    </source>
</evidence>
<dbReference type="PANTHER" id="PTHR20858">
    <property type="entry name" value="PHOSPHOMETHYLPYRIMIDINE KINASE"/>
    <property type="match status" value="1"/>
</dbReference>
<evidence type="ECO:0000256" key="1">
    <source>
        <dbReference type="ARBA" id="ARBA00004948"/>
    </source>
</evidence>
<dbReference type="InterPro" id="IPR029056">
    <property type="entry name" value="Ribokinase-like"/>
</dbReference>
<evidence type="ECO:0000313" key="9">
    <source>
        <dbReference type="Proteomes" id="UP000276309"/>
    </source>
</evidence>
<dbReference type="EMBL" id="CP032050">
    <property type="protein sequence ID" value="AYN67691.1"/>
    <property type="molecule type" value="Genomic_DNA"/>
</dbReference>
<dbReference type="GO" id="GO:0005829">
    <property type="term" value="C:cytosol"/>
    <property type="evidence" value="ECO:0007669"/>
    <property type="project" value="TreeGrafter"/>
</dbReference>
<dbReference type="EC" id="2.7.1.49" evidence="2"/>
<dbReference type="InterPro" id="IPR004399">
    <property type="entry name" value="HMP/HMP-P_kinase_dom"/>
</dbReference>
<keyword evidence="4" id="KW-0547">Nucleotide-binding</keyword>
<dbReference type="InterPro" id="IPR013749">
    <property type="entry name" value="PM/HMP-P_kinase-1"/>
</dbReference>
<dbReference type="Proteomes" id="UP000276309">
    <property type="component" value="Chromosome"/>
</dbReference>
<proteinExistence type="predicted"/>
<evidence type="ECO:0000256" key="4">
    <source>
        <dbReference type="ARBA" id="ARBA00022741"/>
    </source>
</evidence>
<reference evidence="8 9" key="1">
    <citation type="submission" date="2018-08" db="EMBL/GenBank/DDBJ databases">
        <title>The reduced genetic potential of extracellular carbohydrate catabolism in Euzebyella marina RN62, a Flavobacteriia bacterium isolated from the hadal water.</title>
        <authorList>
            <person name="Xue C."/>
        </authorList>
    </citation>
    <scope>NUCLEOTIDE SEQUENCE [LARGE SCALE GENOMIC DNA]</scope>
    <source>
        <strain evidence="8 9">RN62</strain>
    </source>
</reference>
<evidence type="ECO:0000256" key="3">
    <source>
        <dbReference type="ARBA" id="ARBA00022679"/>
    </source>
</evidence>
<comment type="pathway">
    <text evidence="1">Cofactor biosynthesis; thiamine diphosphate biosynthesis.</text>
</comment>
<dbReference type="OrthoDB" id="9810880at2"/>
<evidence type="ECO:0000256" key="6">
    <source>
        <dbReference type="ARBA" id="ARBA00022840"/>
    </source>
</evidence>
<sequence length="278" mass="30185">MKKYKYPSVLSIAGFDGSGGAGLQADIKTASALGCYSTSVLTALPVQNTMGVKNIFSIPNAAIEEQLATIFEDIFPNAIKIGMVHTSELVQTIVKALHSHTQVPVVFDPVMVATSGHKLIEDDTIEVIAKQLIPLAQLITPNLDEAAILADMKIESVEDMYRAGKRIIDLGVQGLLLKGGHLKTEHLTSLYFTKQGEVHEFSYQKYDTNNTHGSGCTLSSAIASYLARGESILEAVGKGQEFVHKAIYHGKNVQVGHGNGPLNHFFNPEKLIKNELER</sequence>
<dbReference type="KEGG" id="emar:D1013_10070"/>
<dbReference type="CDD" id="cd01169">
    <property type="entry name" value="HMPP_kinase"/>
    <property type="match status" value="1"/>
</dbReference>
<keyword evidence="6" id="KW-0067">ATP-binding</keyword>